<keyword evidence="4" id="KW-0493">Microtubule</keyword>
<name>A0A8C2HK74_CYPCA</name>
<dbReference type="InterPro" id="IPR026983">
    <property type="entry name" value="DHC"/>
</dbReference>
<dbReference type="Gene3D" id="3.40.50.300">
    <property type="entry name" value="P-loop containing nucleotide triphosphate hydrolases"/>
    <property type="match status" value="1"/>
</dbReference>
<evidence type="ECO:0000256" key="1">
    <source>
        <dbReference type="ARBA" id="ARBA00004430"/>
    </source>
</evidence>
<keyword evidence="7" id="KW-0243">Dynein</keyword>
<evidence type="ECO:0000256" key="4">
    <source>
        <dbReference type="ARBA" id="ARBA00022701"/>
    </source>
</evidence>
<dbReference type="GO" id="GO:0007018">
    <property type="term" value="P:microtubule-based movement"/>
    <property type="evidence" value="ECO:0007669"/>
    <property type="project" value="InterPro"/>
</dbReference>
<dbReference type="FunFam" id="3.10.490.20:FF:000002">
    <property type="entry name" value="Dynein axonemal heavy chain 17"/>
    <property type="match status" value="1"/>
</dbReference>
<evidence type="ECO:0000256" key="6">
    <source>
        <dbReference type="ARBA" id="ARBA00022840"/>
    </source>
</evidence>
<dbReference type="GO" id="GO:0005874">
    <property type="term" value="C:microtubule"/>
    <property type="evidence" value="ECO:0007669"/>
    <property type="project" value="UniProtKB-KW"/>
</dbReference>
<evidence type="ECO:0000256" key="2">
    <source>
        <dbReference type="ARBA" id="ARBA00008887"/>
    </source>
</evidence>
<dbReference type="Ensembl" id="ENSCCRT00020055988.1">
    <property type="protein sequence ID" value="ENSCCRP00020051397.1"/>
    <property type="gene ID" value="ENSCCRG00020022883.1"/>
</dbReference>
<dbReference type="InterPro" id="IPR041658">
    <property type="entry name" value="AAA_lid_11"/>
</dbReference>
<keyword evidence="9" id="KW-0969">Cilium</keyword>
<dbReference type="Proteomes" id="UP000694701">
    <property type="component" value="Unplaced"/>
</dbReference>
<feature type="domain" description="Dynein heavy chain AAA lid" evidence="14">
    <location>
        <begin position="392"/>
        <end position="528"/>
    </location>
</feature>
<dbReference type="Pfam" id="PF03028">
    <property type="entry name" value="Dynein_heavy"/>
    <property type="match status" value="1"/>
</dbReference>
<evidence type="ECO:0000259" key="15">
    <source>
        <dbReference type="Pfam" id="PF18199"/>
    </source>
</evidence>
<evidence type="ECO:0000256" key="9">
    <source>
        <dbReference type="ARBA" id="ARBA00023069"/>
    </source>
</evidence>
<dbReference type="GO" id="GO:0045505">
    <property type="term" value="F:dynein intermediate chain binding"/>
    <property type="evidence" value="ECO:0007669"/>
    <property type="project" value="InterPro"/>
</dbReference>
<sequence>MKVLEAKVNEVKINEAREHYRPVAVRASLLYFIINDLNKINPMYQFSLKAFNVVFHKAVQNADASSDVKTRVNTLIDCITFSTFNYINRGLFERDKLTFAAQLTFQLLLMNKELDPRELDFLLRFNIDHSYVSPLDFLSNSAWSAVKTMSFTDEFRGLDRDIEGSPKRWKKMVESECPEKEKLPQEWKNKSSLQKLILMRALRPDRMTYAVRNFVEEKLGVQYTEGRKMEFARSFKESGPASPVVFILSPGVDPLKDVESLGKKLGFTIDLGKLHNVSLGQGQESVAELAMEKASKEGHWVILQNIHLVAKWLGSLEKLLEHCCVNSHQDYRVFMSAEPSPTPQEHIIPQGILENSIKITNEPPTGMLANLHAALDNFDQDILDQCSREQEFKTILFSLCYFHACVAERRKFGPQGWNRKYPFNTGDLTISVNVLYNYLEANSQVPWEDLRYLFGEIMYGGHITDDWDRRLCRTYLEEYMQPNQFDRKLSLAPGFVVPSNLDYQGYHAYVDEMLPHESPVHYGLHPNAEIEFLTVTSDSLFHTLLELQSRDSNMGEGASQTTEEKVKTILDDILEKLPEEYNMSDITSKTAERSPYILVCFQECERMNILLNEIRRSLKELDLGLKGELAISSEMEQIQTALFFDNVPDTWAKLAYPSIYSLGLWYNDVLLRCRELDSWTHDLSLPSVVWISGLFNPQSFLTAVMQSLARKNEWPLDKMNLTVDVTKKFKEEFNQPAREGAYIYGLYMEGARWDIQGGTIAEARLKELTPSMPVIAVRAIPNDRQETRNTYECPVYKTKLRANTYIWTFSLKSRERPAKWVLAGVALLLSV</sequence>
<dbReference type="GO" id="GO:0030286">
    <property type="term" value="C:dynein complex"/>
    <property type="evidence" value="ECO:0007669"/>
    <property type="project" value="UniProtKB-KW"/>
</dbReference>
<comment type="subcellular location">
    <subcellularLocation>
        <location evidence="1">Cytoplasm</location>
        <location evidence="1">Cytoskeleton</location>
        <location evidence="1">Cilium axoneme</location>
    </subcellularLocation>
</comment>
<keyword evidence="5" id="KW-0547">Nucleotide-binding</keyword>
<keyword evidence="8" id="KW-0175">Coiled coil</keyword>
<protein>
    <submittedName>
        <fullName evidence="16">Uncharacterized protein</fullName>
    </submittedName>
</protein>
<dbReference type="InterPro" id="IPR027417">
    <property type="entry name" value="P-loop_NTPase"/>
</dbReference>
<reference evidence="16" key="1">
    <citation type="submission" date="2025-08" db="UniProtKB">
        <authorList>
            <consortium name="Ensembl"/>
        </authorList>
    </citation>
    <scope>IDENTIFICATION</scope>
</reference>
<dbReference type="InterPro" id="IPR043160">
    <property type="entry name" value="Dynein_C_barrel"/>
</dbReference>
<dbReference type="Gene3D" id="1.10.8.720">
    <property type="entry name" value="Region D6 of dynein motor"/>
    <property type="match status" value="1"/>
</dbReference>
<evidence type="ECO:0000256" key="11">
    <source>
        <dbReference type="ARBA" id="ARBA00023212"/>
    </source>
</evidence>
<dbReference type="InterPro" id="IPR041228">
    <property type="entry name" value="Dynein_C"/>
</dbReference>
<dbReference type="FunFam" id="1.10.8.720:FF:000002">
    <property type="entry name" value="Dynein heavy chain 9, axonemal"/>
    <property type="match status" value="1"/>
</dbReference>
<keyword evidence="12" id="KW-0966">Cell projection</keyword>
<evidence type="ECO:0000256" key="7">
    <source>
        <dbReference type="ARBA" id="ARBA00023017"/>
    </source>
</evidence>
<proteinExistence type="inferred from homology"/>
<evidence type="ECO:0000256" key="3">
    <source>
        <dbReference type="ARBA" id="ARBA00022490"/>
    </source>
</evidence>
<evidence type="ECO:0000259" key="13">
    <source>
        <dbReference type="Pfam" id="PF03028"/>
    </source>
</evidence>
<feature type="domain" description="Dynein heavy chain C-terminal" evidence="15">
    <location>
        <begin position="536"/>
        <end position="829"/>
    </location>
</feature>
<dbReference type="Pfam" id="PF18198">
    <property type="entry name" value="AAA_lid_11"/>
    <property type="match status" value="1"/>
</dbReference>
<dbReference type="Gene3D" id="3.10.490.20">
    <property type="match status" value="1"/>
</dbReference>
<evidence type="ECO:0000256" key="5">
    <source>
        <dbReference type="ARBA" id="ARBA00022741"/>
    </source>
</evidence>
<dbReference type="Gene3D" id="1.20.1270.280">
    <property type="match status" value="1"/>
</dbReference>
<keyword evidence="11" id="KW-0206">Cytoskeleton</keyword>
<dbReference type="FunFam" id="1.10.8.1220:FF:000001">
    <property type="entry name" value="Dynein axonemal heavy chain 5"/>
    <property type="match status" value="1"/>
</dbReference>
<organism evidence="16 17">
    <name type="scientific">Cyprinus carpio</name>
    <name type="common">Common carp</name>
    <dbReference type="NCBI Taxonomy" id="7962"/>
    <lineage>
        <taxon>Eukaryota</taxon>
        <taxon>Metazoa</taxon>
        <taxon>Chordata</taxon>
        <taxon>Craniata</taxon>
        <taxon>Vertebrata</taxon>
        <taxon>Euteleostomi</taxon>
        <taxon>Actinopterygii</taxon>
        <taxon>Neopterygii</taxon>
        <taxon>Teleostei</taxon>
        <taxon>Ostariophysi</taxon>
        <taxon>Cypriniformes</taxon>
        <taxon>Cyprinidae</taxon>
        <taxon>Cyprininae</taxon>
        <taxon>Cyprinus</taxon>
    </lineage>
</organism>
<dbReference type="FunFam" id="1.20.1270.280:FF:000008">
    <property type="entry name" value="Dynein axonemal heavy chain 11"/>
    <property type="match status" value="1"/>
</dbReference>
<dbReference type="Gene3D" id="1.10.8.1220">
    <property type="match status" value="1"/>
</dbReference>
<dbReference type="Pfam" id="PF18199">
    <property type="entry name" value="Dynein_C"/>
    <property type="match status" value="1"/>
</dbReference>
<evidence type="ECO:0000313" key="17">
    <source>
        <dbReference type="Proteomes" id="UP000694701"/>
    </source>
</evidence>
<accession>A0A8C2HK74</accession>
<evidence type="ECO:0000256" key="12">
    <source>
        <dbReference type="ARBA" id="ARBA00023273"/>
    </source>
</evidence>
<dbReference type="GO" id="GO:0005930">
    <property type="term" value="C:axoneme"/>
    <property type="evidence" value="ECO:0007669"/>
    <property type="project" value="UniProtKB-SubCell"/>
</dbReference>
<dbReference type="AlphaFoldDB" id="A0A8C2HK74"/>
<feature type="domain" description="Dynein heavy chain region D6 P-loop" evidence="13">
    <location>
        <begin position="240"/>
        <end position="360"/>
    </location>
</feature>
<keyword evidence="10" id="KW-0505">Motor protein</keyword>
<dbReference type="PANTHER" id="PTHR46961">
    <property type="entry name" value="DYNEIN HEAVY CHAIN 1, AXONEMAL-LIKE PROTEIN"/>
    <property type="match status" value="1"/>
</dbReference>
<evidence type="ECO:0000256" key="8">
    <source>
        <dbReference type="ARBA" id="ARBA00023054"/>
    </source>
</evidence>
<evidence type="ECO:0000259" key="14">
    <source>
        <dbReference type="Pfam" id="PF18198"/>
    </source>
</evidence>
<comment type="similarity">
    <text evidence="2">Belongs to the dynein heavy chain family.</text>
</comment>
<evidence type="ECO:0000313" key="16">
    <source>
        <dbReference type="Ensembl" id="ENSCCRP00020051397.1"/>
    </source>
</evidence>
<dbReference type="PANTHER" id="PTHR46961:SF22">
    <property type="entry name" value="DYNEIN BETA CHAIN, CILIARY"/>
    <property type="match status" value="1"/>
</dbReference>
<dbReference type="InterPro" id="IPR042219">
    <property type="entry name" value="AAA_lid_11_sf"/>
</dbReference>
<evidence type="ECO:0000256" key="10">
    <source>
        <dbReference type="ARBA" id="ARBA00023175"/>
    </source>
</evidence>
<dbReference type="GO" id="GO:0005524">
    <property type="term" value="F:ATP binding"/>
    <property type="evidence" value="ECO:0007669"/>
    <property type="project" value="UniProtKB-KW"/>
</dbReference>
<dbReference type="InterPro" id="IPR004273">
    <property type="entry name" value="Dynein_heavy_D6_P-loop"/>
</dbReference>
<keyword evidence="3" id="KW-0963">Cytoplasm</keyword>
<dbReference type="GO" id="GO:0008569">
    <property type="term" value="F:minus-end-directed microtubule motor activity"/>
    <property type="evidence" value="ECO:0007669"/>
    <property type="project" value="InterPro"/>
</dbReference>
<dbReference type="GO" id="GO:0051959">
    <property type="term" value="F:dynein light intermediate chain binding"/>
    <property type="evidence" value="ECO:0007669"/>
    <property type="project" value="InterPro"/>
</dbReference>
<dbReference type="FunFam" id="3.40.50.300:FF:000411">
    <property type="entry name" value="dynein heavy chain 17, axonemal"/>
    <property type="match status" value="1"/>
</dbReference>
<keyword evidence="6" id="KW-0067">ATP-binding</keyword>